<protein>
    <recommendedName>
        <fullName evidence="3">PepSY domain-containing protein</fullName>
    </recommendedName>
</protein>
<dbReference type="EMBL" id="CP034463">
    <property type="protein sequence ID" value="AZP20475.1"/>
    <property type="molecule type" value="Genomic_DNA"/>
</dbReference>
<evidence type="ECO:0000313" key="4">
    <source>
        <dbReference type="EMBL" id="AZP20475.1"/>
    </source>
</evidence>
<gene>
    <name evidence="4" type="ORF">EJC51_33020</name>
</gene>
<evidence type="ECO:0000256" key="1">
    <source>
        <dbReference type="SAM" id="MobiDB-lite"/>
    </source>
</evidence>
<keyword evidence="2" id="KW-0732">Signal</keyword>
<feature type="domain" description="PepSY" evidence="3">
    <location>
        <begin position="60"/>
        <end position="116"/>
    </location>
</feature>
<feature type="chain" id="PRO_5019305599" description="PepSY domain-containing protein" evidence="2">
    <location>
        <begin position="24"/>
        <end position="196"/>
    </location>
</feature>
<dbReference type="InterPro" id="IPR025711">
    <property type="entry name" value="PepSY"/>
</dbReference>
<organism evidence="4 5">
    <name type="scientific">Streptomyces aquilus</name>
    <dbReference type="NCBI Taxonomy" id="2548456"/>
    <lineage>
        <taxon>Bacteria</taxon>
        <taxon>Bacillati</taxon>
        <taxon>Actinomycetota</taxon>
        <taxon>Actinomycetes</taxon>
        <taxon>Kitasatosporales</taxon>
        <taxon>Streptomycetaceae</taxon>
        <taxon>Streptomyces</taxon>
    </lineage>
</organism>
<evidence type="ECO:0000259" key="3">
    <source>
        <dbReference type="Pfam" id="PF03413"/>
    </source>
</evidence>
<proteinExistence type="predicted"/>
<keyword evidence="5" id="KW-1185">Reference proteome</keyword>
<evidence type="ECO:0000256" key="2">
    <source>
        <dbReference type="SAM" id="SignalP"/>
    </source>
</evidence>
<feature type="domain" description="PepSY" evidence="3">
    <location>
        <begin position="139"/>
        <end position="192"/>
    </location>
</feature>
<feature type="signal peptide" evidence="2">
    <location>
        <begin position="1"/>
        <end position="23"/>
    </location>
</feature>
<dbReference type="KEGG" id="saqu:EJC51_33020"/>
<dbReference type="Gene3D" id="3.10.450.40">
    <property type="match status" value="2"/>
</dbReference>
<dbReference type="Proteomes" id="UP000280197">
    <property type="component" value="Chromosome"/>
</dbReference>
<feature type="region of interest" description="Disordered" evidence="1">
    <location>
        <begin position="29"/>
        <end position="51"/>
    </location>
</feature>
<reference evidence="4 5" key="1">
    <citation type="submission" date="2018-12" db="EMBL/GenBank/DDBJ databases">
        <authorList>
            <person name="Li K."/>
        </authorList>
    </citation>
    <scope>NUCLEOTIDE SEQUENCE [LARGE SCALE GENOMIC DNA]</scope>
    <source>
        <strain evidence="5">CR22</strain>
    </source>
</reference>
<dbReference type="Pfam" id="PF03413">
    <property type="entry name" value="PepSY"/>
    <property type="match status" value="2"/>
</dbReference>
<evidence type="ECO:0000313" key="5">
    <source>
        <dbReference type="Proteomes" id="UP000280197"/>
    </source>
</evidence>
<dbReference type="RefSeq" id="WP_126274405.1">
    <property type="nucleotide sequence ID" value="NZ_CP034463.1"/>
</dbReference>
<name>A0A3S9I7Y2_9ACTN</name>
<dbReference type="AlphaFoldDB" id="A0A3S9I7Y2"/>
<sequence>MKRNIVIAALTATALIGGGTATALAVASDGGSASTRADVRGADDDNDDRTDADFAAQSDVTAADALAAALRHTPGTAASVDLDDDGAGAWDVDVIKGDGTEYSVTVSPDTGKVVGAHQDNDDDNDADDRAEVAALKGAKTDAREAALAAAAKGTVTEVSLDDDDDSRAVVWSVDTTKGEWKVDLTTGKVTADRDED</sequence>
<accession>A0A3S9I7Y2</accession>